<accession>A0A8T0HA46</accession>
<reference evidence="1" key="1">
    <citation type="submission" date="2020-06" db="EMBL/GenBank/DDBJ databases">
        <title>WGS assembly of Ceratodon purpureus strain R40.</title>
        <authorList>
            <person name="Carey S.B."/>
            <person name="Jenkins J."/>
            <person name="Shu S."/>
            <person name="Lovell J.T."/>
            <person name="Sreedasyam A."/>
            <person name="Maumus F."/>
            <person name="Tiley G.P."/>
            <person name="Fernandez-Pozo N."/>
            <person name="Barry K."/>
            <person name="Chen C."/>
            <person name="Wang M."/>
            <person name="Lipzen A."/>
            <person name="Daum C."/>
            <person name="Saski C.A."/>
            <person name="Payton A.C."/>
            <person name="Mcbreen J.C."/>
            <person name="Conrad R.E."/>
            <person name="Kollar L.M."/>
            <person name="Olsson S."/>
            <person name="Huttunen S."/>
            <person name="Landis J.B."/>
            <person name="Wickett N.J."/>
            <person name="Johnson M.G."/>
            <person name="Rensing S.A."/>
            <person name="Grimwood J."/>
            <person name="Schmutz J."/>
            <person name="Mcdaniel S.F."/>
        </authorList>
    </citation>
    <scope>NUCLEOTIDE SEQUENCE</scope>
    <source>
        <strain evidence="1">R40</strain>
    </source>
</reference>
<dbReference type="EMBL" id="CM026428">
    <property type="protein sequence ID" value="KAG0567047.1"/>
    <property type="molecule type" value="Genomic_DNA"/>
</dbReference>
<evidence type="ECO:0000313" key="1">
    <source>
        <dbReference type="EMBL" id="KAG0567049.1"/>
    </source>
</evidence>
<sequence length="90" mass="10285">MQWLRWNLSVRSSDLELSKNSTNDSGSKGVLVAERSRIAALRKCIVLWTGVSRDDATERKTIMWARGSSLRFRDAFRCRISAARLGPKRM</sequence>
<organism evidence="1 2">
    <name type="scientific">Ceratodon purpureus</name>
    <name type="common">Fire moss</name>
    <name type="synonym">Dicranum purpureum</name>
    <dbReference type="NCBI Taxonomy" id="3225"/>
    <lineage>
        <taxon>Eukaryota</taxon>
        <taxon>Viridiplantae</taxon>
        <taxon>Streptophyta</taxon>
        <taxon>Embryophyta</taxon>
        <taxon>Bryophyta</taxon>
        <taxon>Bryophytina</taxon>
        <taxon>Bryopsida</taxon>
        <taxon>Dicranidae</taxon>
        <taxon>Pseudoditrichales</taxon>
        <taxon>Ditrichaceae</taxon>
        <taxon>Ceratodon</taxon>
    </lineage>
</organism>
<gene>
    <name evidence="1" type="ORF">KC19_7G106300</name>
</gene>
<dbReference type="AlphaFoldDB" id="A0A8T0HA46"/>
<name>A0A8T0HA46_CERPU</name>
<keyword evidence="2" id="KW-1185">Reference proteome</keyword>
<dbReference type="EMBL" id="CM026428">
    <property type="protein sequence ID" value="KAG0567049.1"/>
    <property type="molecule type" value="Genomic_DNA"/>
</dbReference>
<comment type="caution">
    <text evidence="1">The sequence shown here is derived from an EMBL/GenBank/DDBJ whole genome shotgun (WGS) entry which is preliminary data.</text>
</comment>
<evidence type="ECO:0000313" key="2">
    <source>
        <dbReference type="Proteomes" id="UP000822688"/>
    </source>
</evidence>
<proteinExistence type="predicted"/>
<dbReference type="Proteomes" id="UP000822688">
    <property type="component" value="Chromosome 7"/>
</dbReference>
<protein>
    <submittedName>
        <fullName evidence="1">Uncharacterized protein</fullName>
    </submittedName>
</protein>